<accession>A0A1H8VPZ9</accession>
<name>A0A1H8VPZ9_9PSEU</name>
<dbReference type="STRING" id="394193.SAMN04489732_104213"/>
<dbReference type="Proteomes" id="UP000198582">
    <property type="component" value="Unassembled WGS sequence"/>
</dbReference>
<dbReference type="EMBL" id="FOEF01000004">
    <property type="protein sequence ID" value="SEP17481.1"/>
    <property type="molecule type" value="Genomic_DNA"/>
</dbReference>
<feature type="region of interest" description="Disordered" evidence="1">
    <location>
        <begin position="1"/>
        <end position="34"/>
    </location>
</feature>
<reference evidence="3" key="1">
    <citation type="submission" date="2016-10" db="EMBL/GenBank/DDBJ databases">
        <authorList>
            <person name="Varghese N."/>
            <person name="Submissions S."/>
        </authorList>
    </citation>
    <scope>NUCLEOTIDE SEQUENCE [LARGE SCALE GENOMIC DNA]</scope>
    <source>
        <strain evidence="3">DSM 44993</strain>
    </source>
</reference>
<keyword evidence="3" id="KW-1185">Reference proteome</keyword>
<protein>
    <submittedName>
        <fullName evidence="2">Uncharacterized protein</fullName>
    </submittedName>
</protein>
<evidence type="ECO:0000313" key="2">
    <source>
        <dbReference type="EMBL" id="SEP17481.1"/>
    </source>
</evidence>
<feature type="compositionally biased region" description="Polar residues" evidence="1">
    <location>
        <begin position="1"/>
        <end position="11"/>
    </location>
</feature>
<dbReference type="AlphaFoldDB" id="A0A1H8VPZ9"/>
<organism evidence="2 3">
    <name type="scientific">Amycolatopsis saalfeldensis</name>
    <dbReference type="NCBI Taxonomy" id="394193"/>
    <lineage>
        <taxon>Bacteria</taxon>
        <taxon>Bacillati</taxon>
        <taxon>Actinomycetota</taxon>
        <taxon>Actinomycetes</taxon>
        <taxon>Pseudonocardiales</taxon>
        <taxon>Pseudonocardiaceae</taxon>
        <taxon>Amycolatopsis</taxon>
    </lineage>
</organism>
<gene>
    <name evidence="2" type="ORF">SAMN04489732_104213</name>
</gene>
<proteinExistence type="predicted"/>
<sequence length="34" mass="3451">MNPATPLTTANPAEPGHGHRASSHSRGMLIGGAR</sequence>
<evidence type="ECO:0000313" key="3">
    <source>
        <dbReference type="Proteomes" id="UP000198582"/>
    </source>
</evidence>
<evidence type="ECO:0000256" key="1">
    <source>
        <dbReference type="SAM" id="MobiDB-lite"/>
    </source>
</evidence>